<dbReference type="Proteomes" id="UP000189628">
    <property type="component" value="Chromosome"/>
</dbReference>
<protein>
    <submittedName>
        <fullName evidence="1">Uncharacterized protein</fullName>
    </submittedName>
</protein>
<name>A0A1U9VF86_9RALS</name>
<sequence length="198" mass="21023">MTRHAAIRTVLDAKRLLRRRRSGAAHALATALALLAGTVWAQPSPAASSTPLAAALQDLSPLARMLVGAATGRSTAAAGVPALTGSARNTDRALTLACAEINRFTPVPLDRETALAQCSLAQKKNLVFLITLTNYAAHSAASQGFRLNFVPILQKNICNNGDVRILTRLGLSLIYRYRGNDHEMVGDVPINETICGTL</sequence>
<evidence type="ECO:0000313" key="2">
    <source>
        <dbReference type="Proteomes" id="UP000189628"/>
    </source>
</evidence>
<proteinExistence type="predicted"/>
<dbReference type="AlphaFoldDB" id="A0A1U9VF86"/>
<dbReference type="RefSeq" id="WP_013211862.1">
    <property type="nucleotide sequence ID" value="NZ_CP019911.1"/>
</dbReference>
<accession>A0A1U9VF86</accession>
<evidence type="ECO:0000313" key="1">
    <source>
        <dbReference type="EMBL" id="AQW29236.1"/>
    </source>
</evidence>
<gene>
    <name evidence="1" type="ORF">B0B51_03870</name>
</gene>
<organism evidence="1 2">
    <name type="scientific">blood disease bacterium A2-HR MARDI</name>
    <dbReference type="NCBI Taxonomy" id="1944648"/>
    <lineage>
        <taxon>Bacteria</taxon>
        <taxon>Pseudomonadati</taxon>
        <taxon>Pseudomonadota</taxon>
        <taxon>Betaproteobacteria</taxon>
        <taxon>Burkholderiales</taxon>
        <taxon>Burkholderiaceae</taxon>
        <taxon>Ralstonia</taxon>
        <taxon>Ralstonia solanacearum species complex</taxon>
    </lineage>
</organism>
<reference evidence="1 2" key="1">
    <citation type="submission" date="2017-02" db="EMBL/GenBank/DDBJ databases">
        <title>Blood Disease Bacterium A2-HR MARDI.</title>
        <authorList>
            <person name="Badrun R."/>
            <person name="Abu Bakar N."/>
            <person name="Laboh R."/>
        </authorList>
    </citation>
    <scope>NUCLEOTIDE SEQUENCE [LARGE SCALE GENOMIC DNA]</scope>
    <source>
        <strain evidence="1 2">A2-HR MARDI</strain>
    </source>
</reference>
<dbReference type="EMBL" id="CP019911">
    <property type="protein sequence ID" value="AQW29236.1"/>
    <property type="molecule type" value="Genomic_DNA"/>
</dbReference>